<dbReference type="PROSITE" id="PS00194">
    <property type="entry name" value="THIOREDOXIN_1"/>
    <property type="match status" value="1"/>
</dbReference>
<evidence type="ECO:0000313" key="4">
    <source>
        <dbReference type="EMBL" id="QBM87982.1"/>
    </source>
</evidence>
<dbReference type="EMBL" id="CP034457">
    <property type="protein sequence ID" value="QBM87982.1"/>
    <property type="molecule type" value="Genomic_DNA"/>
</dbReference>
<evidence type="ECO:0000256" key="1">
    <source>
        <dbReference type="ARBA" id="ARBA00023157"/>
    </source>
</evidence>
<dbReference type="InterPro" id="IPR010400">
    <property type="entry name" value="PITH_dom"/>
</dbReference>
<evidence type="ECO:0000313" key="5">
    <source>
        <dbReference type="Proteomes" id="UP000292447"/>
    </source>
</evidence>
<evidence type="ECO:0000259" key="2">
    <source>
        <dbReference type="PROSITE" id="PS51352"/>
    </source>
</evidence>
<keyword evidence="1" id="KW-1015">Disulfide bond</keyword>
<name>A0A4P6XKV0_9ASCO</name>
<feature type="domain" description="Thioredoxin" evidence="2">
    <location>
        <begin position="1"/>
        <end position="113"/>
    </location>
</feature>
<dbReference type="PANTHER" id="PTHR46115">
    <property type="entry name" value="THIOREDOXIN-LIKE PROTEIN 1"/>
    <property type="match status" value="1"/>
</dbReference>
<organism evidence="4 5">
    <name type="scientific">Metschnikowia aff. pulcherrima</name>
    <dbReference type="NCBI Taxonomy" id="2163413"/>
    <lineage>
        <taxon>Eukaryota</taxon>
        <taxon>Fungi</taxon>
        <taxon>Dikarya</taxon>
        <taxon>Ascomycota</taxon>
        <taxon>Saccharomycotina</taxon>
        <taxon>Pichiomycetes</taxon>
        <taxon>Metschnikowiaceae</taxon>
        <taxon>Metschnikowia</taxon>
    </lineage>
</organism>
<feature type="domain" description="PITH" evidence="3">
    <location>
        <begin position="136"/>
        <end position="325"/>
    </location>
</feature>
<dbReference type="InterPro" id="IPR013766">
    <property type="entry name" value="Thioredoxin_domain"/>
</dbReference>
<dbReference type="GO" id="GO:0005737">
    <property type="term" value="C:cytoplasm"/>
    <property type="evidence" value="ECO:0007669"/>
    <property type="project" value="UniProtKB-ARBA"/>
</dbReference>
<gene>
    <name evidence="4" type="primary">MPUL0B11960</name>
    <name evidence="4" type="ORF">METSCH_B11960</name>
</gene>
<dbReference type="InterPro" id="IPR008979">
    <property type="entry name" value="Galactose-bd-like_sf"/>
</dbReference>
<keyword evidence="5" id="KW-1185">Reference proteome</keyword>
<dbReference type="InterPro" id="IPR017937">
    <property type="entry name" value="Thioredoxin_CS"/>
</dbReference>
<sequence>MSDNDGIHFVKNEIEFNRILASKKYLVANFTASWCGPCQASKPAVDSLYEDAKYKKIEIVRIDLDDCQAIARKYNITSVPTFLFFESQKEIDRLKGFTPQFKTALDKLSEKAAADSSVVDRANQESSSAGGYIKEIASFIPKGFEVVNDAIHFGETVALNVMPLYKKSNEAKLVLKPLSENVTVYTDADSQALFFVPLNHICKIYSVLVKVAKLEALEETELDADEIADESQAPNLVKVWANKPAVLSFEDCTASDALHEERLSENLEPGWHEIKLKYVRFQNVQNLNIFVDGADEDSHTIIEKIVIIGLTGESTEHTAIQQEEE</sequence>
<accession>A0A4P6XKV0</accession>
<dbReference type="Pfam" id="PF06201">
    <property type="entry name" value="PITH"/>
    <property type="match status" value="1"/>
</dbReference>
<dbReference type="AlphaFoldDB" id="A0A4P6XKV0"/>
<dbReference type="Proteomes" id="UP000292447">
    <property type="component" value="Chromosome II"/>
</dbReference>
<evidence type="ECO:0000259" key="3">
    <source>
        <dbReference type="PROSITE" id="PS51532"/>
    </source>
</evidence>
<dbReference type="Gene3D" id="3.40.30.10">
    <property type="entry name" value="Glutaredoxin"/>
    <property type="match status" value="1"/>
</dbReference>
<dbReference type="InterPro" id="IPR037047">
    <property type="entry name" value="PITH_dom_sf"/>
</dbReference>
<dbReference type="PROSITE" id="PS51532">
    <property type="entry name" value="PITH"/>
    <property type="match status" value="1"/>
</dbReference>
<dbReference type="Pfam" id="PF00085">
    <property type="entry name" value="Thioredoxin"/>
    <property type="match status" value="1"/>
</dbReference>
<dbReference type="CDD" id="cd02947">
    <property type="entry name" value="TRX_family"/>
    <property type="match status" value="1"/>
</dbReference>
<protein>
    <submittedName>
        <fullName evidence="4">Thioredoxin</fullName>
    </submittedName>
</protein>
<dbReference type="SUPFAM" id="SSF52833">
    <property type="entry name" value="Thioredoxin-like"/>
    <property type="match status" value="1"/>
</dbReference>
<dbReference type="STRING" id="2163413.A0A4P6XKV0"/>
<proteinExistence type="predicted"/>
<dbReference type="Gene3D" id="2.60.120.470">
    <property type="entry name" value="PITH domain"/>
    <property type="match status" value="1"/>
</dbReference>
<reference evidence="5" key="1">
    <citation type="submission" date="2019-03" db="EMBL/GenBank/DDBJ databases">
        <title>Snf2 controls pulcherriminic acid biosynthesis and connects pigmentation and antifungal activity of the yeast Metschnikowia pulcherrima.</title>
        <authorList>
            <person name="Gore-Lloyd D."/>
            <person name="Sumann I."/>
            <person name="Brachmann A.O."/>
            <person name="Schneeberger K."/>
            <person name="Ortiz-Merino R.A."/>
            <person name="Moreno-Beltran M."/>
            <person name="Schlaefli M."/>
            <person name="Kirner P."/>
            <person name="Santos Kron A."/>
            <person name="Wolfe K.H."/>
            <person name="Piel J."/>
            <person name="Ahrens C.H."/>
            <person name="Henk D."/>
            <person name="Freimoser F.M."/>
        </authorList>
    </citation>
    <scope>NUCLEOTIDE SEQUENCE [LARGE SCALE GENOMIC DNA]</scope>
    <source>
        <strain evidence="5">APC 1.2</strain>
    </source>
</reference>
<dbReference type="InterPro" id="IPR036249">
    <property type="entry name" value="Thioredoxin-like_sf"/>
</dbReference>
<dbReference type="SUPFAM" id="SSF49785">
    <property type="entry name" value="Galactose-binding domain-like"/>
    <property type="match status" value="1"/>
</dbReference>
<dbReference type="PROSITE" id="PS51352">
    <property type="entry name" value="THIOREDOXIN_2"/>
    <property type="match status" value="1"/>
</dbReference>